<dbReference type="Proteomes" id="UP001166585">
    <property type="component" value="Unassembled WGS sequence"/>
</dbReference>
<evidence type="ECO:0000256" key="1">
    <source>
        <dbReference type="SAM" id="SignalP"/>
    </source>
</evidence>
<proteinExistence type="predicted"/>
<reference evidence="2" key="1">
    <citation type="submission" date="2021-05" db="EMBL/GenBank/DDBJ databases">
        <authorList>
            <person name="Sun Q."/>
            <person name="Inoue M."/>
        </authorList>
    </citation>
    <scope>NUCLEOTIDE SEQUENCE</scope>
    <source>
        <strain evidence="2">VKM B-3255</strain>
    </source>
</reference>
<evidence type="ECO:0000313" key="3">
    <source>
        <dbReference type="Proteomes" id="UP001166585"/>
    </source>
</evidence>
<dbReference type="EMBL" id="JAHCQH010000018">
    <property type="protein sequence ID" value="MBS9478235.1"/>
    <property type="molecule type" value="Genomic_DNA"/>
</dbReference>
<accession>A0ABS5RAC1</accession>
<name>A0ABS5RAC1_9HYPH</name>
<dbReference type="InterPro" id="IPR009273">
    <property type="entry name" value="DUF930"/>
</dbReference>
<evidence type="ECO:0000313" key="2">
    <source>
        <dbReference type="EMBL" id="MBS9478235.1"/>
    </source>
</evidence>
<protein>
    <submittedName>
        <fullName evidence="2">DUF930 domain-containing protein</fullName>
    </submittedName>
</protein>
<keyword evidence="1" id="KW-0732">Signal</keyword>
<feature type="signal peptide" evidence="1">
    <location>
        <begin position="1"/>
        <end position="21"/>
    </location>
</feature>
<gene>
    <name evidence="2" type="ORF">KIP89_14060</name>
</gene>
<sequence length="136" mass="14814">MTLSPLASTLRVALAGFVLMAAPHAAKARSANDQMLLLDPAERIEQRCNARAMGEVGRGKNGLDPDELVAYAYRDPVIKGWQIKAPGAAIRSGHTWYHLSYECETQNEGLDVKSFSYKLGAAIPTSEWSAHYLVAP</sequence>
<comment type="caution">
    <text evidence="2">The sequence shown here is derived from an EMBL/GenBank/DDBJ whole genome shotgun (WGS) entry which is preliminary data.</text>
</comment>
<keyword evidence="3" id="KW-1185">Reference proteome</keyword>
<organism evidence="2 3">
    <name type="scientific">Ancylobacter radicis</name>
    <dbReference type="NCBI Taxonomy" id="2836179"/>
    <lineage>
        <taxon>Bacteria</taxon>
        <taxon>Pseudomonadati</taxon>
        <taxon>Pseudomonadota</taxon>
        <taxon>Alphaproteobacteria</taxon>
        <taxon>Hyphomicrobiales</taxon>
        <taxon>Xanthobacteraceae</taxon>
        <taxon>Ancylobacter</taxon>
    </lineage>
</organism>
<feature type="chain" id="PRO_5045757320" evidence="1">
    <location>
        <begin position="22"/>
        <end position="136"/>
    </location>
</feature>
<dbReference type="Pfam" id="PF06059">
    <property type="entry name" value="DUF930"/>
    <property type="match status" value="1"/>
</dbReference>
<dbReference type="RefSeq" id="WP_213756108.1">
    <property type="nucleotide sequence ID" value="NZ_JAHCQH010000018.1"/>
</dbReference>